<accession>A0ABY8TVZ8</accession>
<reference evidence="2 3" key="1">
    <citation type="submission" date="2023-05" db="EMBL/GenBank/DDBJ databases">
        <title>A 100% complete, gapless, phased diploid assembly of the Scenedesmus obliquus UTEX 3031 genome.</title>
        <authorList>
            <person name="Biondi T.C."/>
            <person name="Hanschen E.R."/>
            <person name="Kwon T."/>
            <person name="Eng W."/>
            <person name="Kruse C.P.S."/>
            <person name="Koehler S.I."/>
            <person name="Kunde Y."/>
            <person name="Gleasner C.D."/>
            <person name="You Mak K.T."/>
            <person name="Polle J."/>
            <person name="Hovde B.T."/>
            <person name="Starkenburg S.R."/>
        </authorList>
    </citation>
    <scope>NUCLEOTIDE SEQUENCE [LARGE SCALE GENOMIC DNA]</scope>
    <source>
        <strain evidence="2 3">DOE0152z</strain>
    </source>
</reference>
<feature type="compositionally biased region" description="Low complexity" evidence="1">
    <location>
        <begin position="12"/>
        <end position="23"/>
    </location>
</feature>
<feature type="region of interest" description="Disordered" evidence="1">
    <location>
        <begin position="1"/>
        <end position="25"/>
    </location>
</feature>
<evidence type="ECO:0000256" key="1">
    <source>
        <dbReference type="SAM" id="MobiDB-lite"/>
    </source>
</evidence>
<feature type="compositionally biased region" description="Low complexity" evidence="1">
    <location>
        <begin position="159"/>
        <end position="179"/>
    </location>
</feature>
<organism evidence="2 3">
    <name type="scientific">Tetradesmus obliquus</name>
    <name type="common">Green alga</name>
    <name type="synonym">Acutodesmus obliquus</name>
    <dbReference type="NCBI Taxonomy" id="3088"/>
    <lineage>
        <taxon>Eukaryota</taxon>
        <taxon>Viridiplantae</taxon>
        <taxon>Chlorophyta</taxon>
        <taxon>core chlorophytes</taxon>
        <taxon>Chlorophyceae</taxon>
        <taxon>CS clade</taxon>
        <taxon>Sphaeropleales</taxon>
        <taxon>Scenedesmaceae</taxon>
        <taxon>Tetradesmus</taxon>
    </lineage>
</organism>
<protein>
    <submittedName>
        <fullName evidence="2">Uncharacterized protein</fullName>
    </submittedName>
</protein>
<evidence type="ECO:0000313" key="2">
    <source>
        <dbReference type="EMBL" id="WIA11911.1"/>
    </source>
</evidence>
<keyword evidence="3" id="KW-1185">Reference proteome</keyword>
<feature type="compositionally biased region" description="Acidic residues" evidence="1">
    <location>
        <begin position="203"/>
        <end position="243"/>
    </location>
</feature>
<feature type="region of interest" description="Disordered" evidence="1">
    <location>
        <begin position="131"/>
        <end position="243"/>
    </location>
</feature>
<feature type="compositionally biased region" description="Basic and acidic residues" evidence="1">
    <location>
        <begin position="1"/>
        <end position="11"/>
    </location>
</feature>
<dbReference type="Proteomes" id="UP001244341">
    <property type="component" value="Chromosome 3b"/>
</dbReference>
<gene>
    <name evidence="2" type="ORF">OEZ85_011995</name>
</gene>
<sequence length="243" mass="25474">MDSRGSSRPESRASQYSSVSASVKHQSTEQLLSYIAKSNNTIKLLQEELHNTSQFAIQLSRKYEAKRAERDQVIKQLQGQQRHTEKQLAQLQVLADHMVQHCSRRDMPAAVAAIVSEFATPAAVAAAAGTAVSSGNPSSSNTAGAGTAEPKGGGGSGAGPRSRSAGGSSRSGTPPRRVPVLTKYFAGRAQGLPEQEAKQCSGSDDDGSSDGSDDDTSSQEEDTGEGDEEEEGSSGSEQEEESD</sequence>
<name>A0ABY8TVZ8_TETOB</name>
<proteinExistence type="predicted"/>
<evidence type="ECO:0000313" key="3">
    <source>
        <dbReference type="Proteomes" id="UP001244341"/>
    </source>
</evidence>
<dbReference type="EMBL" id="CP126210">
    <property type="protein sequence ID" value="WIA11911.1"/>
    <property type="molecule type" value="Genomic_DNA"/>
</dbReference>